<keyword evidence="4" id="KW-0067">ATP-binding</keyword>
<dbReference type="PRINTS" id="PR01042">
    <property type="entry name" value="TRNASYNTHASP"/>
</dbReference>
<keyword evidence="9" id="KW-1185">Reference proteome</keyword>
<evidence type="ECO:0000256" key="1">
    <source>
        <dbReference type="ARBA" id="ARBA00006303"/>
    </source>
</evidence>
<proteinExistence type="inferred from homology"/>
<dbReference type="Gene3D" id="3.30.930.10">
    <property type="entry name" value="Bira Bifunctional Protein, Domain 2"/>
    <property type="match status" value="1"/>
</dbReference>
<dbReference type="InterPro" id="IPR004524">
    <property type="entry name" value="Asp-tRNA-ligase_1"/>
</dbReference>
<evidence type="ECO:0000259" key="7">
    <source>
        <dbReference type="PROSITE" id="PS50862"/>
    </source>
</evidence>
<sequence length="699" mass="78353">MVLPLVRSRASLRLGTCTRSLALLRTRQFLPQALSFSQSAIALSRPHPTKDDVLKLWDQYSNAGIPASPGVDGQYAGFMNKRRNMSSKLSFADLVLPSGETIQLCADSNRYPEASALFRTIRATSPVVVSTESEVETSSSTEKQASAKRTFYVKDIRPLNDVQQNLIVTPDVVFPDTKRHYQLRHHPELQARLQFRSWLKRQLTEGLQEKGFTDVETPTLFKSTPEGAREFLVPTRRPGFAYALTQSPQQYKQVLMASGVSRYMQWARCYRDEDARTDRQPEFTQLDMEWAFANAEVVRKDVSDIVLRSLEALRPAHSYKDIRGSRVPVVSDIPEGVRSEDEPVQHKFTTLTFQECISMYGTDKPDLRLPGRIHAIPNEMCEQFASMMTYLKDPLIEAFHVPVKELEDIPRPKQFTEQFIETLPKHLRENKDGMPVILVCDSRQPRGGFSSLGVECDEIVNIATGGKGVMEGDILVFQAREKPTGQYFRASTAIGEIRNELYKKLLSNGLVDELPQPGTPESMQFVWVTDFPMFKPTGDDNDPGQEGAAGIAAAHHPFTAPRSKADLELLFTDPLQAKSAAYDLVLNGVEVGGGSERIHIANVQEFIMRDILKMKDRRIDDFAHLFEALRAGCPPHAGFALGFDRLVALMTDTTTVRDVIAFPKTMKGEDPFVKAPTKISAEQLAPYGLQLRGKGKEDV</sequence>
<dbReference type="InterPro" id="IPR002312">
    <property type="entry name" value="Asp/Asn-tRNA-synth_IIb"/>
</dbReference>
<dbReference type="AlphaFoldDB" id="A0A8H4K6M1"/>
<keyword evidence="5" id="KW-0648">Protein biosynthesis</keyword>
<evidence type="ECO:0000313" key="8">
    <source>
        <dbReference type="EMBL" id="KAF4445660.1"/>
    </source>
</evidence>
<accession>A0A8H4K6M1</accession>
<feature type="domain" description="Aminoacyl-transfer RNA synthetases class-II family profile" evidence="7">
    <location>
        <begin position="199"/>
        <end position="663"/>
    </location>
</feature>
<evidence type="ECO:0000256" key="4">
    <source>
        <dbReference type="ARBA" id="ARBA00022840"/>
    </source>
</evidence>
<name>A0A8H4K6M1_9HYPO</name>
<organism evidence="8 9">
    <name type="scientific">Fusarium austroafricanum</name>
    <dbReference type="NCBI Taxonomy" id="2364996"/>
    <lineage>
        <taxon>Eukaryota</taxon>
        <taxon>Fungi</taxon>
        <taxon>Dikarya</taxon>
        <taxon>Ascomycota</taxon>
        <taxon>Pezizomycotina</taxon>
        <taxon>Sordariomycetes</taxon>
        <taxon>Hypocreomycetidae</taxon>
        <taxon>Hypocreales</taxon>
        <taxon>Nectriaceae</taxon>
        <taxon>Fusarium</taxon>
        <taxon>Fusarium concolor species complex</taxon>
    </lineage>
</organism>
<dbReference type="InterPro" id="IPR004115">
    <property type="entry name" value="GAD-like_sf"/>
</dbReference>
<dbReference type="OrthoDB" id="439710at2759"/>
<evidence type="ECO:0000256" key="2">
    <source>
        <dbReference type="ARBA" id="ARBA00022598"/>
    </source>
</evidence>
<dbReference type="SUPFAM" id="SSF55681">
    <property type="entry name" value="Class II aaRS and biotin synthetases"/>
    <property type="match status" value="1"/>
</dbReference>
<dbReference type="PANTHER" id="PTHR22594">
    <property type="entry name" value="ASPARTYL/LYSYL-TRNA SYNTHETASE"/>
    <property type="match status" value="1"/>
</dbReference>
<dbReference type="EMBL" id="JAADJG010000505">
    <property type="protein sequence ID" value="KAF4445660.1"/>
    <property type="molecule type" value="Genomic_DNA"/>
</dbReference>
<dbReference type="GO" id="GO:0006422">
    <property type="term" value="P:aspartyl-tRNA aminoacylation"/>
    <property type="evidence" value="ECO:0007669"/>
    <property type="project" value="TreeGrafter"/>
</dbReference>
<dbReference type="InterPro" id="IPR045864">
    <property type="entry name" value="aa-tRNA-synth_II/BPL/LPL"/>
</dbReference>
<dbReference type="GO" id="GO:0005524">
    <property type="term" value="F:ATP binding"/>
    <property type="evidence" value="ECO:0007669"/>
    <property type="project" value="UniProtKB-KW"/>
</dbReference>
<evidence type="ECO:0000256" key="6">
    <source>
        <dbReference type="ARBA" id="ARBA00023146"/>
    </source>
</evidence>
<dbReference type="GO" id="GO:0004815">
    <property type="term" value="F:aspartate-tRNA ligase activity"/>
    <property type="evidence" value="ECO:0007669"/>
    <property type="project" value="TreeGrafter"/>
</dbReference>
<dbReference type="PROSITE" id="PS50862">
    <property type="entry name" value="AA_TRNA_LIGASE_II"/>
    <property type="match status" value="1"/>
</dbReference>
<evidence type="ECO:0000313" key="9">
    <source>
        <dbReference type="Proteomes" id="UP000605986"/>
    </source>
</evidence>
<dbReference type="Gene3D" id="3.30.1360.30">
    <property type="entry name" value="GAD-like domain"/>
    <property type="match status" value="1"/>
</dbReference>
<dbReference type="NCBIfam" id="TIGR00459">
    <property type="entry name" value="aspS_bact"/>
    <property type="match status" value="1"/>
</dbReference>
<dbReference type="InterPro" id="IPR004364">
    <property type="entry name" value="Aa-tRNA-synt_II"/>
</dbReference>
<comment type="caution">
    <text evidence="8">The sequence shown here is derived from an EMBL/GenBank/DDBJ whole genome shotgun (WGS) entry which is preliminary data.</text>
</comment>
<dbReference type="PANTHER" id="PTHR22594:SF5">
    <property type="entry name" value="ASPARTATE--TRNA LIGASE, MITOCHONDRIAL"/>
    <property type="match status" value="1"/>
</dbReference>
<dbReference type="Pfam" id="PF00152">
    <property type="entry name" value="tRNA-synt_2"/>
    <property type="match status" value="1"/>
</dbReference>
<keyword evidence="3" id="KW-0547">Nucleotide-binding</keyword>
<keyword evidence="2" id="KW-0436">Ligase</keyword>
<dbReference type="Proteomes" id="UP000605986">
    <property type="component" value="Unassembled WGS sequence"/>
</dbReference>
<keyword evidence="6 8" id="KW-0030">Aminoacyl-tRNA synthetase</keyword>
<gene>
    <name evidence="8" type="ORF">F53441_10609</name>
</gene>
<evidence type="ECO:0000256" key="3">
    <source>
        <dbReference type="ARBA" id="ARBA00022741"/>
    </source>
</evidence>
<dbReference type="GO" id="GO:0005739">
    <property type="term" value="C:mitochondrion"/>
    <property type="evidence" value="ECO:0007669"/>
    <property type="project" value="TreeGrafter"/>
</dbReference>
<comment type="similarity">
    <text evidence="1">Belongs to the class-II aminoacyl-tRNA synthetase family. Type 1 subfamily.</text>
</comment>
<protein>
    <submittedName>
        <fullName evidence="8">Aspartyl-tRNA synthetase</fullName>
    </submittedName>
</protein>
<dbReference type="InterPro" id="IPR006195">
    <property type="entry name" value="aa-tRNA-synth_II"/>
</dbReference>
<evidence type="ECO:0000256" key="5">
    <source>
        <dbReference type="ARBA" id="ARBA00022917"/>
    </source>
</evidence>
<reference evidence="8" key="1">
    <citation type="submission" date="2020-01" db="EMBL/GenBank/DDBJ databases">
        <title>Identification and distribution of gene clusters putatively required for synthesis of sphingolipid metabolism inhibitors in phylogenetically diverse species of the filamentous fungus Fusarium.</title>
        <authorList>
            <person name="Kim H.-S."/>
            <person name="Busman M."/>
            <person name="Brown D.W."/>
            <person name="Divon H."/>
            <person name="Uhlig S."/>
            <person name="Proctor R.H."/>
        </authorList>
    </citation>
    <scope>NUCLEOTIDE SEQUENCE</scope>
    <source>
        <strain evidence="8">NRRL 53441</strain>
    </source>
</reference>